<proteinExistence type="predicted"/>
<feature type="chain" id="PRO_5008690003" evidence="1">
    <location>
        <begin position="27"/>
        <end position="535"/>
    </location>
</feature>
<evidence type="ECO:0000313" key="2">
    <source>
        <dbReference type="EMBL" id="SCC19447.1"/>
    </source>
</evidence>
<feature type="signal peptide" evidence="1">
    <location>
        <begin position="1"/>
        <end position="26"/>
    </location>
</feature>
<dbReference type="RefSeq" id="WP_089710826.1">
    <property type="nucleotide sequence ID" value="NZ_FMAR01000004.1"/>
</dbReference>
<evidence type="ECO:0000256" key="1">
    <source>
        <dbReference type="SAM" id="SignalP"/>
    </source>
</evidence>
<sequence length="535" mass="59418">MKSIQRHIFKAHTCLWLALAAATLSACTKKFEQYNTDPNKVTEEQLKGDGQDVGSFFPDMQLSIIRTVDWEYQLQQNLNADLYSGYMMSGDPFVGGKNNNNYALIPSWNSTTFDLAYSHVMSNWLVIKQRAEQSKPDFYAVANIIKVAALHRVTDVYGPLPYTRYGAGGFTAQYDDQATIYKSFFQELDSSVQVLSAFVADHPGTTPFASFDLIYGGDYTKWIKFANSLRLRLAMRVVYADADLAKEQAEAAVSNSYGIIASNDDIPRVNMVNGTTYLNPLADITLDWNDISMNAQMESFMVGYSDPRIGKYFLSSSEGTAGYKGIRSGIDIINGSDYQAFSKLNFTYTDLVTLMVAAEGYFLRAEGKLRGWNMGDGTVQSLYEKGVSTSFAQYSIGSADTYLADNVSKPSAYTDPKNPVNNVAEGSPDLSTITIKWDEGDTFEKKLERIITQKWLALYPDGEEAWAEYRRTGYPKLFPVVVNYSGGTISTAAHIRRLPFPQSETTNNAAAVEQAVANLLGGPDNGGTKLWWDKK</sequence>
<dbReference type="EMBL" id="FMAR01000004">
    <property type="protein sequence ID" value="SCC19447.1"/>
    <property type="molecule type" value="Genomic_DNA"/>
</dbReference>
<organism evidence="2 3">
    <name type="scientific">Chitinophaga costaii</name>
    <dbReference type="NCBI Taxonomy" id="1335309"/>
    <lineage>
        <taxon>Bacteria</taxon>
        <taxon>Pseudomonadati</taxon>
        <taxon>Bacteroidota</taxon>
        <taxon>Chitinophagia</taxon>
        <taxon>Chitinophagales</taxon>
        <taxon>Chitinophagaceae</taxon>
        <taxon>Chitinophaga</taxon>
    </lineage>
</organism>
<evidence type="ECO:0000313" key="3">
    <source>
        <dbReference type="Proteomes" id="UP000242818"/>
    </source>
</evidence>
<dbReference type="InterPro" id="IPR024302">
    <property type="entry name" value="SusD-like"/>
</dbReference>
<dbReference type="Gene3D" id="1.25.40.390">
    <property type="match status" value="1"/>
</dbReference>
<dbReference type="AlphaFoldDB" id="A0A1C4CJW0"/>
<protein>
    <submittedName>
        <fullName evidence="2">Susd and RagB outer membrane lipoprotein</fullName>
    </submittedName>
</protein>
<dbReference type="STRING" id="1335309.GA0116948_104166"/>
<dbReference type="InterPro" id="IPR011990">
    <property type="entry name" value="TPR-like_helical_dom_sf"/>
</dbReference>
<accession>A0A1C4CJW0</accession>
<keyword evidence="3" id="KW-1185">Reference proteome</keyword>
<gene>
    <name evidence="2" type="ORF">GA0116948_104166</name>
</gene>
<name>A0A1C4CJW0_9BACT</name>
<keyword evidence="1" id="KW-0732">Signal</keyword>
<reference evidence="2 3" key="1">
    <citation type="submission" date="2016-08" db="EMBL/GenBank/DDBJ databases">
        <authorList>
            <person name="Seilhamer J.J."/>
        </authorList>
    </citation>
    <scope>NUCLEOTIDE SEQUENCE [LARGE SCALE GENOMIC DNA]</scope>
    <source>
        <strain evidence="2 3">A37T2</strain>
    </source>
</reference>
<dbReference type="OrthoDB" id="843771at2"/>
<dbReference type="PROSITE" id="PS51257">
    <property type="entry name" value="PROKAR_LIPOPROTEIN"/>
    <property type="match status" value="1"/>
</dbReference>
<dbReference type="SUPFAM" id="SSF48452">
    <property type="entry name" value="TPR-like"/>
    <property type="match status" value="1"/>
</dbReference>
<dbReference type="Proteomes" id="UP000242818">
    <property type="component" value="Unassembled WGS sequence"/>
</dbReference>
<dbReference type="Pfam" id="PF12741">
    <property type="entry name" value="SusD-like"/>
    <property type="match status" value="1"/>
</dbReference>
<keyword evidence="2" id="KW-0449">Lipoprotein</keyword>